<dbReference type="AlphaFoldDB" id="A0A1E5WIA5"/>
<keyword evidence="2" id="KW-1185">Reference proteome</keyword>
<protein>
    <recommendedName>
        <fullName evidence="3">Reverse transcriptase zinc-binding domain-containing protein</fullName>
    </recommendedName>
</protein>
<comment type="caution">
    <text evidence="1">The sequence shown here is derived from an EMBL/GenBank/DDBJ whole genome shotgun (WGS) entry which is preliminary data.</text>
</comment>
<organism evidence="1 2">
    <name type="scientific">Dichanthelium oligosanthes</name>
    <dbReference type="NCBI Taxonomy" id="888268"/>
    <lineage>
        <taxon>Eukaryota</taxon>
        <taxon>Viridiplantae</taxon>
        <taxon>Streptophyta</taxon>
        <taxon>Embryophyta</taxon>
        <taxon>Tracheophyta</taxon>
        <taxon>Spermatophyta</taxon>
        <taxon>Magnoliopsida</taxon>
        <taxon>Liliopsida</taxon>
        <taxon>Poales</taxon>
        <taxon>Poaceae</taxon>
        <taxon>PACMAD clade</taxon>
        <taxon>Panicoideae</taxon>
        <taxon>Panicodae</taxon>
        <taxon>Paniceae</taxon>
        <taxon>Dichantheliinae</taxon>
        <taxon>Dichanthelium</taxon>
    </lineage>
</organism>
<evidence type="ECO:0008006" key="3">
    <source>
        <dbReference type="Google" id="ProtNLM"/>
    </source>
</evidence>
<dbReference type="OrthoDB" id="10469657at2759"/>
<proteinExistence type="predicted"/>
<evidence type="ECO:0000313" key="2">
    <source>
        <dbReference type="Proteomes" id="UP000095767"/>
    </source>
</evidence>
<evidence type="ECO:0000313" key="1">
    <source>
        <dbReference type="EMBL" id="OEL37111.1"/>
    </source>
</evidence>
<sequence>MCALCDQEHESTAYLCLHCCYAREVWFMVWTTSSIPLPDDQGEAVEDWWLVVLSHNQRRSTEAIIRYT</sequence>
<reference evidence="1 2" key="1">
    <citation type="submission" date="2016-09" db="EMBL/GenBank/DDBJ databases">
        <title>The draft genome of Dichanthelium oligosanthes: A C3 panicoid grass species.</title>
        <authorList>
            <person name="Studer A.J."/>
            <person name="Schnable J.C."/>
            <person name="Brutnell T.P."/>
        </authorList>
    </citation>
    <scope>NUCLEOTIDE SEQUENCE [LARGE SCALE GENOMIC DNA]</scope>
    <source>
        <strain evidence="2">cv. Kellogg 1175</strain>
        <tissue evidence="1">Leaf</tissue>
    </source>
</reference>
<gene>
    <name evidence="1" type="ORF">BAE44_0001871</name>
</gene>
<dbReference type="EMBL" id="LWDX02006723">
    <property type="protein sequence ID" value="OEL37111.1"/>
    <property type="molecule type" value="Genomic_DNA"/>
</dbReference>
<accession>A0A1E5WIA5</accession>
<name>A0A1E5WIA5_9POAL</name>
<dbReference type="Proteomes" id="UP000095767">
    <property type="component" value="Unassembled WGS sequence"/>
</dbReference>